<evidence type="ECO:0000313" key="3">
    <source>
        <dbReference type="Proteomes" id="UP001255185"/>
    </source>
</evidence>
<evidence type="ECO:0000256" key="1">
    <source>
        <dbReference type="SAM" id="Phobius"/>
    </source>
</evidence>
<feature type="transmembrane region" description="Helical" evidence="1">
    <location>
        <begin position="31"/>
        <end position="50"/>
    </location>
</feature>
<dbReference type="EMBL" id="JAVDVI010000011">
    <property type="protein sequence ID" value="MDR6968618.1"/>
    <property type="molecule type" value="Genomic_DNA"/>
</dbReference>
<dbReference type="Proteomes" id="UP001255185">
    <property type="component" value="Unassembled WGS sequence"/>
</dbReference>
<accession>A0ABU1TRX3</accession>
<name>A0ABU1TRX3_9FLAO</name>
<dbReference type="PROSITE" id="PS51257">
    <property type="entry name" value="PROKAR_LIPOPROTEIN"/>
    <property type="match status" value="1"/>
</dbReference>
<protein>
    <submittedName>
        <fullName evidence="2">Na+-transporting methylmalonyl-CoA/oxaloacetate decarboxylase gamma subunit</fullName>
    </submittedName>
</protein>
<dbReference type="RefSeq" id="WP_310027226.1">
    <property type="nucleotide sequence ID" value="NZ_JAVDVI010000011.1"/>
</dbReference>
<keyword evidence="1" id="KW-1133">Transmembrane helix</keyword>
<keyword evidence="3" id="KW-1185">Reference proteome</keyword>
<gene>
    <name evidence="2" type="ORF">J2X31_002641</name>
</gene>
<keyword evidence="1" id="KW-0812">Transmembrane</keyword>
<reference evidence="2 3" key="1">
    <citation type="submission" date="2023-07" db="EMBL/GenBank/DDBJ databases">
        <title>Sorghum-associated microbial communities from plants grown in Nebraska, USA.</title>
        <authorList>
            <person name="Schachtman D."/>
        </authorList>
    </citation>
    <scope>NUCLEOTIDE SEQUENCE [LARGE SCALE GENOMIC DNA]</scope>
    <source>
        <strain evidence="2 3">3773</strain>
    </source>
</reference>
<keyword evidence="1" id="KW-0472">Membrane</keyword>
<comment type="caution">
    <text evidence="2">The sequence shown here is derived from an EMBL/GenBank/DDBJ whole genome shotgun (WGS) entry which is preliminary data.</text>
</comment>
<evidence type="ECO:0000313" key="2">
    <source>
        <dbReference type="EMBL" id="MDR6968618.1"/>
    </source>
</evidence>
<sequence>MKNYILRISLMLMVLLTFTSCEVVEGIFNLGVGVGIFIVIAILAVIIWIISRFKK</sequence>
<organism evidence="2 3">
    <name type="scientific">Flavobacterium arsenatis</name>
    <dbReference type="NCBI Taxonomy" id="1484332"/>
    <lineage>
        <taxon>Bacteria</taxon>
        <taxon>Pseudomonadati</taxon>
        <taxon>Bacteroidota</taxon>
        <taxon>Flavobacteriia</taxon>
        <taxon>Flavobacteriales</taxon>
        <taxon>Flavobacteriaceae</taxon>
        <taxon>Flavobacterium</taxon>
    </lineage>
</organism>
<proteinExistence type="predicted"/>